<reference evidence="8" key="1">
    <citation type="submission" date="2008-06" db="EMBL/GenBank/DDBJ databases">
        <title>Complete sequence of Chlorobium phaeobacteroides BS1.</title>
        <authorList>
            <consortium name="US DOE Joint Genome Institute"/>
            <person name="Lucas S."/>
            <person name="Copeland A."/>
            <person name="Lapidus A."/>
            <person name="Glavina del Rio T."/>
            <person name="Dalin E."/>
            <person name="Tice H."/>
            <person name="Bruce D."/>
            <person name="Goodwin L."/>
            <person name="Pitluck S."/>
            <person name="Schmutz J."/>
            <person name="Larimer F."/>
            <person name="Land M."/>
            <person name="Hauser L."/>
            <person name="Kyrpides N."/>
            <person name="Ovchinnikova G."/>
            <person name="Li T."/>
            <person name="Liu Z."/>
            <person name="Zhao F."/>
            <person name="Overmann J."/>
            <person name="Bryant D.A."/>
            <person name="Richardson P."/>
        </authorList>
    </citation>
    <scope>NUCLEOTIDE SEQUENCE [LARGE SCALE GENOMIC DNA]</scope>
    <source>
        <strain evidence="8">BS1</strain>
    </source>
</reference>
<dbReference type="EMBL" id="CP001101">
    <property type="protein sequence ID" value="ACE04762.1"/>
    <property type="molecule type" value="Genomic_DNA"/>
</dbReference>
<comment type="similarity">
    <text evidence="2">Belongs to the NrfD family.</text>
</comment>
<accession>B3ELS1</accession>
<dbReference type="PANTHER" id="PTHR43044">
    <property type="match status" value="1"/>
</dbReference>
<evidence type="ECO:0000256" key="6">
    <source>
        <dbReference type="ARBA" id="ARBA00023136"/>
    </source>
</evidence>
<keyword evidence="5 7" id="KW-1133">Transmembrane helix</keyword>
<sequence>MIEKALKGNRSYWGWIVILLVIISAGVYSYINQLTTGLTLTGMSRDVSWGVYIAQFTFLVGVAASAVMVVLPYYLHDYKAFGKIVIIGEFLAVAATIMCVLFILADLGRPDRVLNVMLYPTPNSMLFWDATVLNGYLLLNIVSGWTVLGAERKGVPPPKWVKPVIYLSIPWAFSIHTVTAFLYAGLPGRHLWLTAVLAPRFLASAFAAGPAILILVSMILKKTTGFDAGKQAINKLSVIATYAAILNFFLLGMEFFTAFYSNIPGHMHGLQYLFFGLHGEGQLVPWMWFSIIVGFSSLLVLLIPRLRKSSPWLIAACIGIVVSIWIDKGVGLIIGGFVPSPLEEIVGYTPNLNEIFITLGIWSIGLLILTVLLKVAVAVKMQDE</sequence>
<keyword evidence="6 7" id="KW-0472">Membrane</keyword>
<dbReference type="STRING" id="331678.Cphamn1_1845"/>
<evidence type="ECO:0000313" key="8">
    <source>
        <dbReference type="EMBL" id="ACE04762.1"/>
    </source>
</evidence>
<dbReference type="PANTHER" id="PTHR43044:SF2">
    <property type="entry name" value="POLYSULPHIDE REDUCTASE NRFD"/>
    <property type="match status" value="1"/>
</dbReference>
<keyword evidence="4 7" id="KW-0812">Transmembrane</keyword>
<feature type="transmembrane region" description="Helical" evidence="7">
    <location>
        <begin position="283"/>
        <end position="303"/>
    </location>
</feature>
<evidence type="ECO:0000256" key="4">
    <source>
        <dbReference type="ARBA" id="ARBA00022692"/>
    </source>
</evidence>
<feature type="transmembrane region" description="Helical" evidence="7">
    <location>
        <begin position="241"/>
        <end position="263"/>
    </location>
</feature>
<dbReference type="OrthoDB" id="9768846at2"/>
<protein>
    <submittedName>
        <fullName evidence="8">Polysulphide reductase NrfD</fullName>
    </submittedName>
</protein>
<evidence type="ECO:0000256" key="3">
    <source>
        <dbReference type="ARBA" id="ARBA00022475"/>
    </source>
</evidence>
<dbReference type="HOGENOM" id="CLU_045348_4_0_10"/>
<evidence type="ECO:0000256" key="7">
    <source>
        <dbReference type="SAM" id="Phobius"/>
    </source>
</evidence>
<comment type="subcellular location">
    <subcellularLocation>
        <location evidence="1">Cell membrane</location>
        <topology evidence="1">Multi-pass membrane protein</topology>
    </subcellularLocation>
</comment>
<dbReference type="InterPro" id="IPR054823">
    <property type="entry name" value="DsrP-like"/>
</dbReference>
<dbReference type="Pfam" id="PF03916">
    <property type="entry name" value="NrfD"/>
    <property type="match status" value="1"/>
</dbReference>
<organism evidence="8">
    <name type="scientific">Chlorobium phaeobacteroides (strain BS1)</name>
    <dbReference type="NCBI Taxonomy" id="331678"/>
    <lineage>
        <taxon>Bacteria</taxon>
        <taxon>Pseudomonadati</taxon>
        <taxon>Chlorobiota</taxon>
        <taxon>Chlorobiia</taxon>
        <taxon>Chlorobiales</taxon>
        <taxon>Chlorobiaceae</taxon>
        <taxon>Chlorobium/Pelodictyon group</taxon>
        <taxon>Chlorobium</taxon>
    </lineage>
</organism>
<gene>
    <name evidence="8" type="ordered locus">Cphamn1_1845</name>
</gene>
<dbReference type="eggNOG" id="COG5557">
    <property type="taxonomic scope" value="Bacteria"/>
</dbReference>
<feature type="transmembrane region" description="Helical" evidence="7">
    <location>
        <begin position="84"/>
        <end position="105"/>
    </location>
</feature>
<feature type="transmembrane region" description="Helical" evidence="7">
    <location>
        <begin position="160"/>
        <end position="186"/>
    </location>
</feature>
<dbReference type="InterPro" id="IPR005614">
    <property type="entry name" value="NrfD-like"/>
</dbReference>
<dbReference type="NCBIfam" id="NF045798">
    <property type="entry name" value="DsrP"/>
    <property type="match status" value="1"/>
</dbReference>
<dbReference type="KEGG" id="cpb:Cphamn1_1845"/>
<feature type="transmembrane region" description="Helical" evidence="7">
    <location>
        <begin position="125"/>
        <end position="148"/>
    </location>
</feature>
<dbReference type="Gene3D" id="1.20.1630.10">
    <property type="entry name" value="Formate dehydrogenase/DMSO reductase domain"/>
    <property type="match status" value="1"/>
</dbReference>
<keyword evidence="3" id="KW-1003">Cell membrane</keyword>
<feature type="transmembrane region" description="Helical" evidence="7">
    <location>
        <begin position="355"/>
        <end position="379"/>
    </location>
</feature>
<name>B3ELS1_CHLPB</name>
<feature type="transmembrane region" description="Helical" evidence="7">
    <location>
        <begin position="12"/>
        <end position="31"/>
    </location>
</feature>
<evidence type="ECO:0000256" key="5">
    <source>
        <dbReference type="ARBA" id="ARBA00022989"/>
    </source>
</evidence>
<evidence type="ECO:0000256" key="2">
    <source>
        <dbReference type="ARBA" id="ARBA00008929"/>
    </source>
</evidence>
<dbReference type="AlphaFoldDB" id="B3ELS1"/>
<feature type="transmembrane region" description="Helical" evidence="7">
    <location>
        <begin position="312"/>
        <end position="335"/>
    </location>
</feature>
<proteinExistence type="inferred from homology"/>
<feature type="transmembrane region" description="Helical" evidence="7">
    <location>
        <begin position="51"/>
        <end position="75"/>
    </location>
</feature>
<dbReference type="GO" id="GO:0005886">
    <property type="term" value="C:plasma membrane"/>
    <property type="evidence" value="ECO:0007669"/>
    <property type="project" value="UniProtKB-SubCell"/>
</dbReference>
<evidence type="ECO:0000256" key="1">
    <source>
        <dbReference type="ARBA" id="ARBA00004651"/>
    </source>
</evidence>
<feature type="transmembrane region" description="Helical" evidence="7">
    <location>
        <begin position="198"/>
        <end position="220"/>
    </location>
</feature>